<evidence type="ECO:0000259" key="4">
    <source>
        <dbReference type="PROSITE" id="PS50893"/>
    </source>
</evidence>
<dbReference type="EMBL" id="JAGSSW010000001">
    <property type="protein sequence ID" value="MBR8463285.1"/>
    <property type="molecule type" value="Genomic_DNA"/>
</dbReference>
<keyword evidence="6" id="KW-1185">Reference proteome</keyword>
<name>A0ABS5HG83_9BACT</name>
<keyword evidence="1" id="KW-0813">Transport</keyword>
<feature type="domain" description="ABC transporter" evidence="4">
    <location>
        <begin position="2"/>
        <end position="229"/>
    </location>
</feature>
<protein>
    <submittedName>
        <fullName evidence="5">ATP-binding cassette domain-containing protein</fullName>
    </submittedName>
</protein>
<dbReference type="InterPro" id="IPR017871">
    <property type="entry name" value="ABC_transporter-like_CS"/>
</dbReference>
<dbReference type="PROSITE" id="PS00211">
    <property type="entry name" value="ABC_TRANSPORTER_1"/>
    <property type="match status" value="1"/>
</dbReference>
<dbReference type="SUPFAM" id="SSF52540">
    <property type="entry name" value="P-loop containing nucleoside triphosphate hydrolases"/>
    <property type="match status" value="1"/>
</dbReference>
<dbReference type="RefSeq" id="WP_212141482.1">
    <property type="nucleotide sequence ID" value="NZ_JAGSSW010000001.1"/>
</dbReference>
<evidence type="ECO:0000256" key="2">
    <source>
        <dbReference type="ARBA" id="ARBA00022741"/>
    </source>
</evidence>
<evidence type="ECO:0000313" key="5">
    <source>
        <dbReference type="EMBL" id="MBR8463285.1"/>
    </source>
</evidence>
<keyword evidence="3 5" id="KW-0067">ATP-binding</keyword>
<evidence type="ECO:0000313" key="6">
    <source>
        <dbReference type="Proteomes" id="UP000682951"/>
    </source>
</evidence>
<organism evidence="5 6">
    <name type="scientific">Campylobacter anatolicus</name>
    <dbReference type="NCBI Taxonomy" id="2829105"/>
    <lineage>
        <taxon>Bacteria</taxon>
        <taxon>Pseudomonadati</taxon>
        <taxon>Campylobacterota</taxon>
        <taxon>Epsilonproteobacteria</taxon>
        <taxon>Campylobacterales</taxon>
        <taxon>Campylobacteraceae</taxon>
        <taxon>Campylobacter</taxon>
    </lineage>
</organism>
<proteinExistence type="predicted"/>
<dbReference type="PANTHER" id="PTHR42781">
    <property type="entry name" value="SPERMIDINE/PUTRESCINE IMPORT ATP-BINDING PROTEIN POTA"/>
    <property type="match status" value="1"/>
</dbReference>
<evidence type="ECO:0000256" key="3">
    <source>
        <dbReference type="ARBA" id="ARBA00022840"/>
    </source>
</evidence>
<dbReference type="Gene3D" id="3.40.50.300">
    <property type="entry name" value="P-loop containing nucleotide triphosphate hydrolases"/>
    <property type="match status" value="1"/>
</dbReference>
<dbReference type="InterPro" id="IPR003593">
    <property type="entry name" value="AAA+_ATPase"/>
</dbReference>
<dbReference type="Pfam" id="PF00005">
    <property type="entry name" value="ABC_tran"/>
    <property type="match status" value="1"/>
</dbReference>
<reference evidence="5 6" key="1">
    <citation type="submission" date="2021-04" db="EMBL/GenBank/DDBJ databases">
        <title>Molecular and phenotypic characterization and identification of bacterial isolates recovered from the Anatolian ground squirrels (Spermophilus xanthoprymnus) and which have the potential to form a new species in the Campylobacter genus.</title>
        <authorList>
            <person name="Aydin F."/>
            <person name="Abay S."/>
            <person name="Kayman T."/>
            <person name="Karakaya E."/>
            <person name="Mustak H.K."/>
            <person name="Mustak I.B."/>
            <person name="Bilgin N."/>
            <person name="Duzler A."/>
            <person name="Sahin O."/>
            <person name="Guran O."/>
            <person name="Saticioglu I.B."/>
        </authorList>
    </citation>
    <scope>NUCLEOTIDE SEQUENCE [LARGE SCALE GENOMIC DNA]</scope>
    <source>
        <strain evidence="6">faydin-G24</strain>
    </source>
</reference>
<comment type="caution">
    <text evidence="5">The sequence shown here is derived from an EMBL/GenBank/DDBJ whole genome shotgun (WGS) entry which is preliminary data.</text>
</comment>
<dbReference type="Proteomes" id="UP000682951">
    <property type="component" value="Unassembled WGS sequence"/>
</dbReference>
<dbReference type="InterPro" id="IPR027417">
    <property type="entry name" value="P-loop_NTPase"/>
</dbReference>
<keyword evidence="2" id="KW-0547">Nucleotide-binding</keyword>
<dbReference type="PROSITE" id="PS50893">
    <property type="entry name" value="ABC_TRANSPORTER_2"/>
    <property type="match status" value="1"/>
</dbReference>
<evidence type="ECO:0000256" key="1">
    <source>
        <dbReference type="ARBA" id="ARBA00022448"/>
    </source>
</evidence>
<sequence>MIEISCKKWLNGASGEFLLNANLSIKQGEFVALYGRSGSGKTTILRLLAGFETPDSGVIKVGESVFFDERINLAPQMRNIGFLFQDYALFDNMNVEQNLLFANKNHALADKLLSMCELKSLKNASIQKLSGGQKQRVALARALMRKPKILALDEPLSALDNDMREKLQEFLLTLHAEFGMSVILVSHDVGEIYKLCSKVFVLENGYTSEPLSPKELFLRQSGSQKFAFNAKVLDIKRCDAIYVALVLVGQQLCEVVLSHSEADGIIKGDNVVLSAKAFGLNLTKIVDGKTMVE</sequence>
<dbReference type="InterPro" id="IPR050093">
    <property type="entry name" value="ABC_SmlMolc_Importer"/>
</dbReference>
<accession>A0ABS5HG83</accession>
<dbReference type="GO" id="GO:0005524">
    <property type="term" value="F:ATP binding"/>
    <property type="evidence" value="ECO:0007669"/>
    <property type="project" value="UniProtKB-KW"/>
</dbReference>
<dbReference type="InterPro" id="IPR003439">
    <property type="entry name" value="ABC_transporter-like_ATP-bd"/>
</dbReference>
<dbReference type="SMART" id="SM00382">
    <property type="entry name" value="AAA"/>
    <property type="match status" value="1"/>
</dbReference>
<gene>
    <name evidence="5" type="ORF">KDD93_01705</name>
</gene>
<dbReference type="PANTHER" id="PTHR42781:SF4">
    <property type="entry name" value="SPERMIDINE_PUTRESCINE IMPORT ATP-BINDING PROTEIN POTA"/>
    <property type="match status" value="1"/>
</dbReference>